<dbReference type="EnsemblPlants" id="evm.model.06.714">
    <property type="protein sequence ID" value="cds.evm.model.06.714"/>
    <property type="gene ID" value="evm.TU.06.714"/>
</dbReference>
<dbReference type="EMBL" id="UZAU01000575">
    <property type="status" value="NOT_ANNOTATED_CDS"/>
    <property type="molecule type" value="Genomic_DNA"/>
</dbReference>
<reference evidence="1" key="2">
    <citation type="submission" date="2021-03" db="UniProtKB">
        <authorList>
            <consortium name="EnsemblPlants"/>
        </authorList>
    </citation>
    <scope>IDENTIFICATION</scope>
</reference>
<name>A0A803PZL1_CANSA</name>
<organism evidence="1 2">
    <name type="scientific">Cannabis sativa</name>
    <name type="common">Hemp</name>
    <name type="synonym">Marijuana</name>
    <dbReference type="NCBI Taxonomy" id="3483"/>
    <lineage>
        <taxon>Eukaryota</taxon>
        <taxon>Viridiplantae</taxon>
        <taxon>Streptophyta</taxon>
        <taxon>Embryophyta</taxon>
        <taxon>Tracheophyta</taxon>
        <taxon>Spermatophyta</taxon>
        <taxon>Magnoliopsida</taxon>
        <taxon>eudicotyledons</taxon>
        <taxon>Gunneridae</taxon>
        <taxon>Pentapetalae</taxon>
        <taxon>rosids</taxon>
        <taxon>fabids</taxon>
        <taxon>Rosales</taxon>
        <taxon>Cannabaceae</taxon>
        <taxon>Cannabis</taxon>
    </lineage>
</organism>
<dbReference type="Gramene" id="evm.model.06.714">
    <property type="protein sequence ID" value="cds.evm.model.06.714"/>
    <property type="gene ID" value="evm.TU.06.714"/>
</dbReference>
<reference evidence="1" key="1">
    <citation type="submission" date="2018-11" db="EMBL/GenBank/DDBJ databases">
        <authorList>
            <person name="Grassa J C."/>
        </authorList>
    </citation>
    <scope>NUCLEOTIDE SEQUENCE [LARGE SCALE GENOMIC DNA]</scope>
</reference>
<sequence length="374" mass="42903">MARRKTTIVVGNGQWLSKRTKRRKRKSIAGSGTQMGVSWWLSFVDGGCRCKWGFSVDVDFFFEASKGDHEREERGRSWQRFGSLSKKIVETQKEIDKFLSANARDVRVDEVKAIELELDDLINKDELYWKQRSRSEWMMEKIIGEVAWYFTDIFQTANPTNEQIQPGPRVTHLFFANDSLVFGRANKGDTETIKRILLTYDATSSQKIDFEKSAITFSLNVQQVDQDGVLSVLGLTSAATYNKYLGSPMVIGRNKKQAFEGICEKDMELLKCGPQRSIGDGIQVRTFKDPWLPHPRSFQPITRGLNDNCQVSEFILPSGTWNVGKLQQVFLPMDVHIIFSIPLARRGVEDGWCWHYDRDRVYNVKSGYALAWSL</sequence>
<evidence type="ECO:0000313" key="1">
    <source>
        <dbReference type="EnsemblPlants" id="cds.evm.model.06.714"/>
    </source>
</evidence>
<dbReference type="Proteomes" id="UP000596661">
    <property type="component" value="Chromosome 6"/>
</dbReference>
<keyword evidence="2" id="KW-1185">Reference proteome</keyword>
<evidence type="ECO:0000313" key="2">
    <source>
        <dbReference type="Proteomes" id="UP000596661"/>
    </source>
</evidence>
<dbReference type="AlphaFoldDB" id="A0A803PZL1"/>
<proteinExistence type="predicted"/>
<protein>
    <submittedName>
        <fullName evidence="1">Uncharacterized protein</fullName>
    </submittedName>
</protein>
<accession>A0A803PZL1</accession>